<dbReference type="Proteomes" id="UP000239872">
    <property type="component" value="Unassembled WGS sequence"/>
</dbReference>
<keyword evidence="2" id="KW-1185">Reference proteome</keyword>
<evidence type="ECO:0000313" key="1">
    <source>
        <dbReference type="EMBL" id="PQJ08767.1"/>
    </source>
</evidence>
<evidence type="ECO:0000313" key="2">
    <source>
        <dbReference type="Proteomes" id="UP000239872"/>
    </source>
</evidence>
<accession>A0A2S7SQ66</accession>
<reference evidence="1 2" key="1">
    <citation type="submission" date="2018-01" db="EMBL/GenBank/DDBJ databases">
        <title>A novel member of the phylum Bacteroidetes isolated from glacier ice.</title>
        <authorList>
            <person name="Liu Q."/>
            <person name="Xin Y.-H."/>
        </authorList>
    </citation>
    <scope>NUCLEOTIDE SEQUENCE [LARGE SCALE GENOMIC DNA]</scope>
    <source>
        <strain evidence="1 2">RB1R16</strain>
    </source>
</reference>
<proteinExistence type="predicted"/>
<organism evidence="1 2">
    <name type="scientific">Flavipsychrobacter stenotrophus</name>
    <dbReference type="NCBI Taxonomy" id="2077091"/>
    <lineage>
        <taxon>Bacteria</taxon>
        <taxon>Pseudomonadati</taxon>
        <taxon>Bacteroidota</taxon>
        <taxon>Chitinophagia</taxon>
        <taxon>Chitinophagales</taxon>
        <taxon>Chitinophagaceae</taxon>
        <taxon>Flavipsychrobacter</taxon>
    </lineage>
</organism>
<dbReference type="EMBL" id="PPSL01000013">
    <property type="protein sequence ID" value="PQJ08767.1"/>
    <property type="molecule type" value="Genomic_DNA"/>
</dbReference>
<gene>
    <name evidence="1" type="ORF">CJD36_022470</name>
</gene>
<name>A0A2S7SQ66_9BACT</name>
<protein>
    <submittedName>
        <fullName evidence="1">Uncharacterized protein</fullName>
    </submittedName>
</protein>
<comment type="caution">
    <text evidence="1">The sequence shown here is derived from an EMBL/GenBank/DDBJ whole genome shotgun (WGS) entry which is preliminary data.</text>
</comment>
<sequence length="101" mass="11790">MKGTQTLQNFHITQFIKLFGAEIAEVCSNELKELYVEFMYCTSIKARIARDLVKLNSLQQLYFYRNKIESSEFDFFKGDLIKQIDPDLGVKLMNIIVKNSI</sequence>
<dbReference type="AlphaFoldDB" id="A0A2S7SQ66"/>